<organism evidence="2 3">
    <name type="scientific">Neodothiora populina</name>
    <dbReference type="NCBI Taxonomy" id="2781224"/>
    <lineage>
        <taxon>Eukaryota</taxon>
        <taxon>Fungi</taxon>
        <taxon>Dikarya</taxon>
        <taxon>Ascomycota</taxon>
        <taxon>Pezizomycotina</taxon>
        <taxon>Dothideomycetes</taxon>
        <taxon>Dothideomycetidae</taxon>
        <taxon>Dothideales</taxon>
        <taxon>Dothioraceae</taxon>
        <taxon>Neodothiora</taxon>
    </lineage>
</organism>
<keyword evidence="3" id="KW-1185">Reference proteome</keyword>
<evidence type="ECO:0000313" key="2">
    <source>
        <dbReference type="EMBL" id="KAL1297365.1"/>
    </source>
</evidence>
<gene>
    <name evidence="2" type="ORF">AAFC00_004905</name>
</gene>
<feature type="domain" description="Dienelactone hydrolase" evidence="1">
    <location>
        <begin position="30"/>
        <end position="171"/>
    </location>
</feature>
<proteinExistence type="predicted"/>
<dbReference type="PANTHER" id="PTHR17630:SF105">
    <property type="entry name" value="DIENELACTONE HYDROLASE FAMILY PROTEIN (AFU_ORTHOLOGUE AFUA_4G08790)"/>
    <property type="match status" value="1"/>
</dbReference>
<dbReference type="Proteomes" id="UP001562354">
    <property type="component" value="Unassembled WGS sequence"/>
</dbReference>
<dbReference type="Gene3D" id="3.40.50.1820">
    <property type="entry name" value="alpha/beta hydrolase"/>
    <property type="match status" value="1"/>
</dbReference>
<dbReference type="InterPro" id="IPR029058">
    <property type="entry name" value="AB_hydrolase_fold"/>
</dbReference>
<dbReference type="PANTHER" id="PTHR17630">
    <property type="entry name" value="DIENELACTONE HYDROLASE"/>
    <property type="match status" value="1"/>
</dbReference>
<accession>A0ABR3P502</accession>
<name>A0ABR3P502_9PEZI</name>
<dbReference type="InterPro" id="IPR002925">
    <property type="entry name" value="Dienelactn_hydro"/>
</dbReference>
<sequence>MSVGGLKPCCATGSLHTGAPTGEVSKLHGFDTYIAVPPGGVEAAKGIVVVLPDIFGWTFPNNRILADDYARKGGFSVLLPDFMDGCVVPSYLAEWLSTLEATGPTGFIKKLYAYGLFAYHIIPFFWSNTQKKVHPGVIEFFRGLKISHPNLPVGAAGFCWGGLYTLKLCSAIDRATPPVSQAQPQSPGQSGGTGEPLVVCGFTAHPSMLSYPASIEAVELPLSVAAAGRLDPQMSREQGELTREILEKKTQSVDGAQHEFIWYEGATHGFAVRADENDVEEAQRGKQAEAQAIRWFTKWFAAAGKA</sequence>
<feature type="domain" description="Dienelactone hydrolase" evidence="1">
    <location>
        <begin position="215"/>
        <end position="298"/>
    </location>
</feature>
<evidence type="ECO:0000313" key="3">
    <source>
        <dbReference type="Proteomes" id="UP001562354"/>
    </source>
</evidence>
<protein>
    <recommendedName>
        <fullName evidence="1">Dienelactone hydrolase domain-containing protein</fullName>
    </recommendedName>
</protein>
<dbReference type="RefSeq" id="XP_069197047.1">
    <property type="nucleotide sequence ID" value="XM_069344616.1"/>
</dbReference>
<reference evidence="2 3" key="1">
    <citation type="submission" date="2024-07" db="EMBL/GenBank/DDBJ databases">
        <title>Draft sequence of the Neodothiora populina.</title>
        <authorList>
            <person name="Drown D.D."/>
            <person name="Schuette U.S."/>
            <person name="Buechlein A.B."/>
            <person name="Rusch D.R."/>
            <person name="Winton L.W."/>
            <person name="Adams G.A."/>
        </authorList>
    </citation>
    <scope>NUCLEOTIDE SEQUENCE [LARGE SCALE GENOMIC DNA]</scope>
    <source>
        <strain evidence="2 3">CPC 39397</strain>
    </source>
</reference>
<dbReference type="SUPFAM" id="SSF53474">
    <property type="entry name" value="alpha/beta-Hydrolases"/>
    <property type="match status" value="1"/>
</dbReference>
<evidence type="ECO:0000259" key="1">
    <source>
        <dbReference type="Pfam" id="PF01738"/>
    </source>
</evidence>
<dbReference type="EMBL" id="JBFMKM010000016">
    <property type="protein sequence ID" value="KAL1297365.1"/>
    <property type="molecule type" value="Genomic_DNA"/>
</dbReference>
<dbReference type="Pfam" id="PF01738">
    <property type="entry name" value="DLH"/>
    <property type="match status" value="2"/>
</dbReference>
<dbReference type="GeneID" id="95978605"/>
<comment type="caution">
    <text evidence="2">The sequence shown here is derived from an EMBL/GenBank/DDBJ whole genome shotgun (WGS) entry which is preliminary data.</text>
</comment>